<protein>
    <submittedName>
        <fullName evidence="8">DUF92 domain-containing protein</fullName>
    </submittedName>
</protein>
<dbReference type="Pfam" id="PF01940">
    <property type="entry name" value="DUF92"/>
    <property type="match status" value="1"/>
</dbReference>
<comment type="caution">
    <text evidence="8">The sequence shown here is derived from an EMBL/GenBank/DDBJ whole genome shotgun (WGS) entry which is preliminary data.</text>
</comment>
<feature type="transmembrane region" description="Helical" evidence="7">
    <location>
        <begin position="185"/>
        <end position="206"/>
    </location>
</feature>
<evidence type="ECO:0000256" key="1">
    <source>
        <dbReference type="ARBA" id="ARBA00004141"/>
    </source>
</evidence>
<dbReference type="PANTHER" id="PTHR13353:SF5">
    <property type="entry name" value="TRANSMEMBRANE PROTEIN 19"/>
    <property type="match status" value="1"/>
</dbReference>
<sequence>MQMQIAGPITLLLVVYSYFRKALTPTGILAAVFTAYVAASHPWNLPFTLLCVFFLVGTLATKVKKEYKKTLTLSATGSGGEGPRTHTQVFANSLIATALTWMHTQQLNKRKADLLGPEADTVEGSLCYSWKGDILPIGIIACYAAAAADTLGSELGILARSEPRLIMDLSRVVPRGTNGGVTLEGLIAGLLGSTIIAFASIYTIPFCEGDASAGALGGGEPWSTEYRTYFIIAIAFWGVLGSIFDSWVGANIQRTVKDVRTGKVVEGEGGARAMTTADEEERANREIRAEEKRKEIEAKRQAWLARNSEPWGPKATTSGVEQPAELKPREKPEEKAEQKVEEKKAEVTKADETKDHSRVVENGMDIFDNNDVNFATSFFMGITALGVACRVFGKGFDSVSIS</sequence>
<dbReference type="InterPro" id="IPR002794">
    <property type="entry name" value="DUF92_TMEM19"/>
</dbReference>
<keyword evidence="5 7" id="KW-0472">Membrane</keyword>
<dbReference type="AlphaFoldDB" id="A0A9P9AFF7"/>
<evidence type="ECO:0000256" key="4">
    <source>
        <dbReference type="ARBA" id="ARBA00022989"/>
    </source>
</evidence>
<comment type="subcellular location">
    <subcellularLocation>
        <location evidence="1">Membrane</location>
        <topology evidence="1">Multi-pass membrane protein</topology>
    </subcellularLocation>
</comment>
<keyword evidence="4 7" id="KW-1133">Transmembrane helix</keyword>
<evidence type="ECO:0000256" key="7">
    <source>
        <dbReference type="SAM" id="Phobius"/>
    </source>
</evidence>
<dbReference type="OrthoDB" id="30881at2759"/>
<organism evidence="8 9">
    <name type="scientific">Plectosphaerella plurivora</name>
    <dbReference type="NCBI Taxonomy" id="936078"/>
    <lineage>
        <taxon>Eukaryota</taxon>
        <taxon>Fungi</taxon>
        <taxon>Dikarya</taxon>
        <taxon>Ascomycota</taxon>
        <taxon>Pezizomycotina</taxon>
        <taxon>Sordariomycetes</taxon>
        <taxon>Hypocreomycetidae</taxon>
        <taxon>Glomerellales</taxon>
        <taxon>Plectosphaerellaceae</taxon>
        <taxon>Plectosphaerella</taxon>
    </lineage>
</organism>
<evidence type="ECO:0000313" key="8">
    <source>
        <dbReference type="EMBL" id="KAH6697037.1"/>
    </source>
</evidence>
<proteinExistence type="inferred from homology"/>
<accession>A0A9P9AFF7</accession>
<comment type="similarity">
    <text evidence="2">Belongs to the TMEM19 family.</text>
</comment>
<evidence type="ECO:0000256" key="2">
    <source>
        <dbReference type="ARBA" id="ARBA00009012"/>
    </source>
</evidence>
<feature type="region of interest" description="Disordered" evidence="6">
    <location>
        <begin position="268"/>
        <end position="288"/>
    </location>
</feature>
<reference evidence="8" key="1">
    <citation type="journal article" date="2021" name="Nat. Commun.">
        <title>Genetic determinants of endophytism in the Arabidopsis root mycobiome.</title>
        <authorList>
            <person name="Mesny F."/>
            <person name="Miyauchi S."/>
            <person name="Thiergart T."/>
            <person name="Pickel B."/>
            <person name="Atanasova L."/>
            <person name="Karlsson M."/>
            <person name="Huettel B."/>
            <person name="Barry K.W."/>
            <person name="Haridas S."/>
            <person name="Chen C."/>
            <person name="Bauer D."/>
            <person name="Andreopoulos W."/>
            <person name="Pangilinan J."/>
            <person name="LaButti K."/>
            <person name="Riley R."/>
            <person name="Lipzen A."/>
            <person name="Clum A."/>
            <person name="Drula E."/>
            <person name="Henrissat B."/>
            <person name="Kohler A."/>
            <person name="Grigoriev I.V."/>
            <person name="Martin F.M."/>
            <person name="Hacquard S."/>
        </authorList>
    </citation>
    <scope>NUCLEOTIDE SEQUENCE</scope>
    <source>
        <strain evidence="8">MPI-SDFR-AT-0117</strain>
    </source>
</reference>
<gene>
    <name evidence="8" type="ORF">F5X68DRAFT_257321</name>
</gene>
<evidence type="ECO:0000256" key="3">
    <source>
        <dbReference type="ARBA" id="ARBA00022692"/>
    </source>
</evidence>
<dbReference type="EMBL" id="JAGSXJ010000001">
    <property type="protein sequence ID" value="KAH6697037.1"/>
    <property type="molecule type" value="Genomic_DNA"/>
</dbReference>
<evidence type="ECO:0000256" key="5">
    <source>
        <dbReference type="ARBA" id="ARBA00023136"/>
    </source>
</evidence>
<feature type="transmembrane region" description="Helical" evidence="7">
    <location>
        <begin position="21"/>
        <end position="39"/>
    </location>
</feature>
<dbReference type="Proteomes" id="UP000770015">
    <property type="component" value="Unassembled WGS sequence"/>
</dbReference>
<feature type="transmembrane region" description="Helical" evidence="7">
    <location>
        <begin position="45"/>
        <end position="63"/>
    </location>
</feature>
<feature type="region of interest" description="Disordered" evidence="6">
    <location>
        <begin position="304"/>
        <end position="353"/>
    </location>
</feature>
<dbReference type="GO" id="GO:0016020">
    <property type="term" value="C:membrane"/>
    <property type="evidence" value="ECO:0007669"/>
    <property type="project" value="UniProtKB-SubCell"/>
</dbReference>
<keyword evidence="3 7" id="KW-0812">Transmembrane</keyword>
<keyword evidence="9" id="KW-1185">Reference proteome</keyword>
<feature type="compositionally biased region" description="Basic and acidic residues" evidence="6">
    <location>
        <begin position="324"/>
        <end position="353"/>
    </location>
</feature>
<evidence type="ECO:0000256" key="6">
    <source>
        <dbReference type="SAM" id="MobiDB-lite"/>
    </source>
</evidence>
<name>A0A9P9AFF7_9PEZI</name>
<evidence type="ECO:0000313" key="9">
    <source>
        <dbReference type="Proteomes" id="UP000770015"/>
    </source>
</evidence>
<dbReference type="PANTHER" id="PTHR13353">
    <property type="entry name" value="TRANSMEMBRANE PROTEIN 19"/>
    <property type="match status" value="1"/>
</dbReference>
<feature type="transmembrane region" description="Helical" evidence="7">
    <location>
        <begin position="226"/>
        <end position="248"/>
    </location>
</feature>